<evidence type="ECO:0000256" key="4">
    <source>
        <dbReference type="SAM" id="MobiDB-lite"/>
    </source>
</evidence>
<dbReference type="InterPro" id="IPR010982">
    <property type="entry name" value="Lambda_DNA-bd_dom_sf"/>
</dbReference>
<dbReference type="Pfam" id="PF01381">
    <property type="entry name" value="HTH_3"/>
    <property type="match status" value="1"/>
</dbReference>
<dbReference type="Gene3D" id="1.10.260.40">
    <property type="entry name" value="lambda repressor-like DNA-binding domains"/>
    <property type="match status" value="1"/>
</dbReference>
<reference evidence="5 6" key="1">
    <citation type="submission" date="2019-07" db="EMBL/GenBank/DDBJ databases">
        <title>Gastrointestinal microbiota of Peromyscus leucopus, the white-footed mouse.</title>
        <authorList>
            <person name="Milovic A."/>
            <person name="Bassam K."/>
            <person name="Barbour A.G."/>
        </authorList>
    </citation>
    <scope>NUCLEOTIDE SEQUENCE [LARGE SCALE GENOMIC DNA]</scope>
    <source>
        <strain evidence="5 6">LL7</strain>
    </source>
</reference>
<dbReference type="PROSITE" id="PS50943">
    <property type="entry name" value="HTH_CROC1"/>
    <property type="match status" value="1"/>
</dbReference>
<keyword evidence="3" id="KW-0804">Transcription</keyword>
<dbReference type="PANTHER" id="PTHR40661">
    <property type="match status" value="1"/>
</dbReference>
<dbReference type="PANTHER" id="PTHR40661:SF3">
    <property type="entry name" value="FELS-1 PROPHAGE TRANSCRIPTIONAL REGULATOR"/>
    <property type="match status" value="1"/>
</dbReference>
<accession>A0A1C1ZBW0</accession>
<dbReference type="GO" id="GO:0003677">
    <property type="term" value="F:DNA binding"/>
    <property type="evidence" value="ECO:0007669"/>
    <property type="project" value="UniProtKB-KW"/>
</dbReference>
<dbReference type="SMART" id="SM00530">
    <property type="entry name" value="HTH_XRE"/>
    <property type="match status" value="1"/>
</dbReference>
<keyword evidence="2" id="KW-0238">DNA-binding</keyword>
<protein>
    <submittedName>
        <fullName evidence="5">Helix-turn-helix domain-containing protein</fullName>
    </submittedName>
</protein>
<gene>
    <name evidence="5" type="ORF">FOD75_06650</name>
</gene>
<evidence type="ECO:0000256" key="3">
    <source>
        <dbReference type="ARBA" id="ARBA00023163"/>
    </source>
</evidence>
<evidence type="ECO:0000256" key="1">
    <source>
        <dbReference type="ARBA" id="ARBA00023015"/>
    </source>
</evidence>
<dbReference type="SUPFAM" id="SSF47413">
    <property type="entry name" value="lambda repressor-like DNA-binding domains"/>
    <property type="match status" value="1"/>
</dbReference>
<dbReference type="Proteomes" id="UP000316394">
    <property type="component" value="Chromosome"/>
</dbReference>
<evidence type="ECO:0000256" key="2">
    <source>
        <dbReference type="ARBA" id="ARBA00023125"/>
    </source>
</evidence>
<dbReference type="EMBL" id="CP041676">
    <property type="protein sequence ID" value="QDR72788.1"/>
    <property type="molecule type" value="Genomic_DNA"/>
</dbReference>
<dbReference type="CDD" id="cd00093">
    <property type="entry name" value="HTH_XRE"/>
    <property type="match status" value="1"/>
</dbReference>
<evidence type="ECO:0000313" key="5">
    <source>
        <dbReference type="EMBL" id="QDR72788.1"/>
    </source>
</evidence>
<sequence length="143" mass="16361">MNAFQTRLQTALNESGMTQAELARRTGIGRNSISDYLKGKYLAKQQYVGALARALNVDEGWLMGVSDRKERKHPDEKQQNTQNVKTDITDEDIDHYFNGLRSYKGLPISDEQKAFMRNSIKSFLESQKAMQDKTQQNNQKQGD</sequence>
<dbReference type="InterPro" id="IPR001387">
    <property type="entry name" value="Cro/C1-type_HTH"/>
</dbReference>
<name>A0A1C1ZBW0_LIMRT</name>
<evidence type="ECO:0000313" key="6">
    <source>
        <dbReference type="Proteomes" id="UP000316394"/>
    </source>
</evidence>
<dbReference type="RefSeq" id="WP_065867615.1">
    <property type="nucleotide sequence ID" value="NZ_CP041676.1"/>
</dbReference>
<proteinExistence type="predicted"/>
<organism evidence="5 6">
    <name type="scientific">Limosilactobacillus reuteri</name>
    <name type="common">Lactobacillus reuteri</name>
    <dbReference type="NCBI Taxonomy" id="1598"/>
    <lineage>
        <taxon>Bacteria</taxon>
        <taxon>Bacillati</taxon>
        <taxon>Bacillota</taxon>
        <taxon>Bacilli</taxon>
        <taxon>Lactobacillales</taxon>
        <taxon>Lactobacillaceae</taxon>
        <taxon>Limosilactobacillus</taxon>
    </lineage>
</organism>
<dbReference type="AlphaFoldDB" id="A0A1C1ZBW0"/>
<feature type="region of interest" description="Disordered" evidence="4">
    <location>
        <begin position="67"/>
        <end position="89"/>
    </location>
</feature>
<keyword evidence="1" id="KW-0805">Transcription regulation</keyword>
<feature type="compositionally biased region" description="Basic and acidic residues" evidence="4">
    <location>
        <begin position="67"/>
        <end position="78"/>
    </location>
</feature>